<dbReference type="AlphaFoldDB" id="A0A1C0TYR0"/>
<dbReference type="Gene3D" id="3.90.190.10">
    <property type="entry name" value="Protein tyrosine phosphatase superfamily"/>
    <property type="match status" value="1"/>
</dbReference>
<dbReference type="STRING" id="286156.Ppb6_03842"/>
<dbReference type="InterPro" id="IPR026893">
    <property type="entry name" value="Tyr/Ser_Pase_IphP-type"/>
</dbReference>
<dbReference type="GO" id="GO:0004721">
    <property type="term" value="F:phosphoprotein phosphatase activity"/>
    <property type="evidence" value="ECO:0007669"/>
    <property type="project" value="InterPro"/>
</dbReference>
<evidence type="ECO:0008006" key="3">
    <source>
        <dbReference type="Google" id="ProtNLM"/>
    </source>
</evidence>
<dbReference type="PATRIC" id="fig|286156.4.peg.4426"/>
<name>A0A1C0TYR0_9GAMM</name>
<keyword evidence="2" id="KW-1185">Reference proteome</keyword>
<gene>
    <name evidence="1" type="ORF">Ppb6_03842</name>
</gene>
<dbReference type="InterPro" id="IPR029021">
    <property type="entry name" value="Prot-tyrosine_phosphatase-like"/>
</dbReference>
<dbReference type="Proteomes" id="UP000093476">
    <property type="component" value="Unassembled WGS sequence"/>
</dbReference>
<accession>A0A1C0TYR0</accession>
<sequence length="199" mass="23418">MINIRKLSFAGISYYRMALGYGDISFCPEKLDVLVDFRHSQEAIRNTTMAKCCINLPMTDVGSKYRNIRIPCINDLLEFYIEIVERYQPEFRQLNTIVRNNKLVGFGCYFGKDRTGIASYLLSKMYGLPWERIIYDYEQSGIELIKNIDYLSSHWKKRNITKQDYMNRLKTDGKAILQLDDYIIKKYGSVANYLTQYTQ</sequence>
<comment type="caution">
    <text evidence="1">The sequence shown here is derived from an EMBL/GenBank/DDBJ whole genome shotgun (WGS) entry which is preliminary data.</text>
</comment>
<dbReference type="Pfam" id="PF13350">
    <property type="entry name" value="Y_phosphatase3"/>
    <property type="match status" value="1"/>
</dbReference>
<dbReference type="SUPFAM" id="SSF52799">
    <property type="entry name" value="(Phosphotyrosine protein) phosphatases II"/>
    <property type="match status" value="1"/>
</dbReference>
<evidence type="ECO:0000313" key="2">
    <source>
        <dbReference type="Proteomes" id="UP000093476"/>
    </source>
</evidence>
<evidence type="ECO:0000313" key="1">
    <source>
        <dbReference type="EMBL" id="OCQ50746.1"/>
    </source>
</evidence>
<protein>
    <recommendedName>
        <fullName evidence="3">Tyrosine specific protein phosphatases domain-containing protein</fullName>
    </recommendedName>
</protein>
<dbReference type="EMBL" id="LOMY01000187">
    <property type="protein sequence ID" value="OCQ50746.1"/>
    <property type="molecule type" value="Genomic_DNA"/>
</dbReference>
<proteinExistence type="predicted"/>
<reference evidence="1 2" key="1">
    <citation type="submission" date="2015-12" db="EMBL/GenBank/DDBJ databases">
        <title>Genome comparisons provide insights into the role of secondary metabolites in the pathogenic phase of the Photorhabdus life cycle.</title>
        <authorList>
            <person name="Tobias N.J."/>
            <person name="Mishra B."/>
            <person name="Gupta D.K."/>
            <person name="Thines M."/>
            <person name="Stinear T.P."/>
            <person name="Bode H.B."/>
        </authorList>
    </citation>
    <scope>NUCLEOTIDE SEQUENCE [LARGE SCALE GENOMIC DNA]</scope>
    <source>
        <strain evidence="1 2">PB68.1</strain>
    </source>
</reference>
<organism evidence="1 2">
    <name type="scientific">Photorhabdus australis subsp. thailandensis</name>
    <dbReference type="NCBI Taxonomy" id="2805096"/>
    <lineage>
        <taxon>Bacteria</taxon>
        <taxon>Pseudomonadati</taxon>
        <taxon>Pseudomonadota</taxon>
        <taxon>Gammaproteobacteria</taxon>
        <taxon>Enterobacterales</taxon>
        <taxon>Morganellaceae</taxon>
        <taxon>Photorhabdus</taxon>
    </lineage>
</organism>